<evidence type="ECO:0000256" key="4">
    <source>
        <dbReference type="ARBA" id="ARBA00022692"/>
    </source>
</evidence>
<evidence type="ECO:0000313" key="8">
    <source>
        <dbReference type="EMBL" id="WNB16883.1"/>
    </source>
</evidence>
<keyword evidence="4 7" id="KW-0812">Transmembrane</keyword>
<dbReference type="InterPro" id="IPR003400">
    <property type="entry name" value="ExbD"/>
</dbReference>
<keyword evidence="6" id="KW-0472">Membrane</keyword>
<keyword evidence="3" id="KW-1003">Cell membrane</keyword>
<proteinExistence type="inferred from homology"/>
<evidence type="ECO:0000256" key="7">
    <source>
        <dbReference type="RuleBase" id="RU003879"/>
    </source>
</evidence>
<name>A0AA51X3Q5_9BACT</name>
<evidence type="ECO:0000256" key="1">
    <source>
        <dbReference type="ARBA" id="ARBA00004162"/>
    </source>
</evidence>
<reference evidence="8" key="1">
    <citation type="submission" date="2023-08" db="EMBL/GenBank/DDBJ databases">
        <title>Comparative genomics and taxonomic characterization of three novel marine species of genus Marivirga.</title>
        <authorList>
            <person name="Muhammad N."/>
            <person name="Kim S.-G."/>
        </authorList>
    </citation>
    <scope>NUCLEOTIDE SEQUENCE</scope>
    <source>
        <strain evidence="8">BKB1-2</strain>
    </source>
</reference>
<sequence>MSMKSRHNVDPAFSMSSMTDIIFLLLIFFMLTSSFITPSGLPVNLPSSKSTNIVMQKVSVTITADMLYFVNDRRVAVSDLETAIQRELRNADEGVVVLHIDKTVPTEYLVKVAGIAASLKAKVSIAAQPNE</sequence>
<organism evidence="8">
    <name type="scientific">Marivirga arenosa</name>
    <dbReference type="NCBI Taxonomy" id="3059076"/>
    <lineage>
        <taxon>Bacteria</taxon>
        <taxon>Pseudomonadati</taxon>
        <taxon>Bacteroidota</taxon>
        <taxon>Cytophagia</taxon>
        <taxon>Cytophagales</taxon>
        <taxon>Marivirgaceae</taxon>
        <taxon>Marivirga</taxon>
    </lineage>
</organism>
<dbReference type="Proteomes" id="UP001232019">
    <property type="component" value="Chromosome"/>
</dbReference>
<protein>
    <submittedName>
        <fullName evidence="8">Biopolymer transporter ExbD</fullName>
    </submittedName>
</protein>
<evidence type="ECO:0000256" key="2">
    <source>
        <dbReference type="ARBA" id="ARBA00005811"/>
    </source>
</evidence>
<evidence type="ECO:0000256" key="5">
    <source>
        <dbReference type="ARBA" id="ARBA00022989"/>
    </source>
</evidence>
<evidence type="ECO:0000256" key="6">
    <source>
        <dbReference type="ARBA" id="ARBA00023136"/>
    </source>
</evidence>
<dbReference type="EMBL" id="CP129968">
    <property type="protein sequence ID" value="WNB16883.1"/>
    <property type="molecule type" value="Genomic_DNA"/>
</dbReference>
<dbReference type="GO" id="GO:0005886">
    <property type="term" value="C:plasma membrane"/>
    <property type="evidence" value="ECO:0007669"/>
    <property type="project" value="UniProtKB-SubCell"/>
</dbReference>
<keyword evidence="7" id="KW-0653">Protein transport</keyword>
<accession>A0AA51X3Q5</accession>
<dbReference type="KEGG" id="marp:QYS47_32115"/>
<comment type="subcellular location">
    <subcellularLocation>
        <location evidence="1">Cell membrane</location>
        <topology evidence="1">Single-pass membrane protein</topology>
    </subcellularLocation>
    <subcellularLocation>
        <location evidence="7">Cell membrane</location>
        <topology evidence="7">Single-pass type II membrane protein</topology>
    </subcellularLocation>
</comment>
<dbReference type="RefSeq" id="WP_322345813.1">
    <property type="nucleotide sequence ID" value="NZ_CP129968.2"/>
</dbReference>
<dbReference type="Pfam" id="PF02472">
    <property type="entry name" value="ExbD"/>
    <property type="match status" value="1"/>
</dbReference>
<dbReference type="PANTHER" id="PTHR30558:SF7">
    <property type="entry name" value="TOL-PAL SYSTEM PROTEIN TOLR"/>
    <property type="match status" value="1"/>
</dbReference>
<dbReference type="PANTHER" id="PTHR30558">
    <property type="entry name" value="EXBD MEMBRANE COMPONENT OF PMF-DRIVEN MACROMOLECULE IMPORT SYSTEM"/>
    <property type="match status" value="1"/>
</dbReference>
<dbReference type="Gene3D" id="3.30.420.270">
    <property type="match status" value="1"/>
</dbReference>
<keyword evidence="5" id="KW-1133">Transmembrane helix</keyword>
<dbReference type="AlphaFoldDB" id="A0AA51X3Q5"/>
<dbReference type="GO" id="GO:0022857">
    <property type="term" value="F:transmembrane transporter activity"/>
    <property type="evidence" value="ECO:0007669"/>
    <property type="project" value="InterPro"/>
</dbReference>
<comment type="similarity">
    <text evidence="2 7">Belongs to the ExbD/TolR family.</text>
</comment>
<gene>
    <name evidence="8" type="ORF">QYS47_32115</name>
</gene>
<evidence type="ECO:0000256" key="3">
    <source>
        <dbReference type="ARBA" id="ARBA00022475"/>
    </source>
</evidence>
<dbReference type="GO" id="GO:0015031">
    <property type="term" value="P:protein transport"/>
    <property type="evidence" value="ECO:0007669"/>
    <property type="project" value="UniProtKB-KW"/>
</dbReference>
<keyword evidence="7" id="KW-0813">Transport</keyword>